<dbReference type="PIRSF" id="PIRSF028756">
    <property type="entry name" value="PPK2_prd"/>
    <property type="match status" value="1"/>
</dbReference>
<dbReference type="NCBIfam" id="TIGR03709">
    <property type="entry name" value="PPK2_rel_1"/>
    <property type="match status" value="1"/>
</dbReference>
<keyword evidence="5" id="KW-1185">Reference proteome</keyword>
<organism evidence="4 5">
    <name type="scientific">Peptoniphilus ovalis</name>
    <dbReference type="NCBI Taxonomy" id="2841503"/>
    <lineage>
        <taxon>Bacteria</taxon>
        <taxon>Bacillati</taxon>
        <taxon>Bacillota</taxon>
        <taxon>Tissierellia</taxon>
        <taxon>Tissierellales</taxon>
        <taxon>Peptoniphilaceae</taxon>
        <taxon>Peptoniphilus</taxon>
    </lineage>
</organism>
<dbReference type="PANTHER" id="PTHR34383">
    <property type="entry name" value="POLYPHOSPHATE:AMP PHOSPHOTRANSFERASE-RELATED"/>
    <property type="match status" value="1"/>
</dbReference>
<dbReference type="InterPro" id="IPR016898">
    <property type="entry name" value="Polyphosphate_phosphotransfera"/>
</dbReference>
<protein>
    <submittedName>
        <fullName evidence="4">Polyphosphate--nucleotide phosphotransferase</fullName>
    </submittedName>
</protein>
<comment type="caution">
    <text evidence="4">The sequence shown here is derived from an EMBL/GenBank/DDBJ whole genome shotgun (WGS) entry which is preliminary data.</text>
</comment>
<sequence length="286" mass="33791">MNKDYFKLTGEKINIEDLSREIVSDSKDEEIKKELYDELVPKLRELHAKLFAEAKYGILVVLQAIDAAGKDEIIKYIFSNLTPQGLKNTSFGKPTEEEESHDYLWRINKGLPKRGEIAILNRSYYEDIISPKIYDTLDSLPDEIKNDPELWNKRYKQLNNFEEYLDENGFKVVKFYFHVSKDEQRKRLLERIEDSTKNHEFSFSDLEDRDNWDKYQKAFEEMLNNTSTEIAPWYVLPADNPWYSRKVATLALIDVIKKINPKFPEFSAEDKEKAEKIAEQLKNKEI</sequence>
<dbReference type="RefSeq" id="WP_216549659.1">
    <property type="nucleotide sequence ID" value="NZ_JAHLQO010000005.1"/>
</dbReference>
<keyword evidence="2" id="KW-0418">Kinase</keyword>
<gene>
    <name evidence="4" type="ORF">KQI68_08230</name>
</gene>
<evidence type="ECO:0000256" key="1">
    <source>
        <dbReference type="ARBA" id="ARBA00022679"/>
    </source>
</evidence>
<dbReference type="Proteomes" id="UP000783742">
    <property type="component" value="Unassembled WGS sequence"/>
</dbReference>
<evidence type="ECO:0000256" key="2">
    <source>
        <dbReference type="ARBA" id="ARBA00022777"/>
    </source>
</evidence>
<evidence type="ECO:0000313" key="4">
    <source>
        <dbReference type="EMBL" id="MBU5669821.1"/>
    </source>
</evidence>
<accession>A0ABS6FIL5</accession>
<keyword evidence="1" id="KW-0808">Transferase</keyword>
<name>A0ABS6FIL5_9FIRM</name>
<reference evidence="4 5" key="1">
    <citation type="submission" date="2021-06" db="EMBL/GenBank/DDBJ databases">
        <authorList>
            <person name="Sun Q."/>
            <person name="Li D."/>
        </authorList>
    </citation>
    <scope>NUCLEOTIDE SEQUENCE [LARGE SCALE GENOMIC DNA]</scope>
    <source>
        <strain evidence="4 5">MSJ-1</strain>
    </source>
</reference>
<dbReference type="Pfam" id="PF03976">
    <property type="entry name" value="PPK2"/>
    <property type="match status" value="1"/>
</dbReference>
<evidence type="ECO:0000259" key="3">
    <source>
        <dbReference type="Pfam" id="PF03976"/>
    </source>
</evidence>
<dbReference type="InterPro" id="IPR022300">
    <property type="entry name" value="PPK2-rel_1"/>
</dbReference>
<dbReference type="EMBL" id="JAHLQO010000005">
    <property type="protein sequence ID" value="MBU5669821.1"/>
    <property type="molecule type" value="Genomic_DNA"/>
</dbReference>
<feature type="domain" description="Polyphosphate kinase-2-related" evidence="3">
    <location>
        <begin position="28"/>
        <end position="261"/>
    </location>
</feature>
<proteinExistence type="predicted"/>
<evidence type="ECO:0000313" key="5">
    <source>
        <dbReference type="Proteomes" id="UP000783742"/>
    </source>
</evidence>
<dbReference type="PANTHER" id="PTHR34383:SF3">
    <property type="entry name" value="POLYPHOSPHATE:AMP PHOSPHOTRANSFERASE"/>
    <property type="match status" value="1"/>
</dbReference>
<dbReference type="InterPro" id="IPR022488">
    <property type="entry name" value="PPK2-related"/>
</dbReference>